<keyword evidence="1" id="KW-0812">Transmembrane</keyword>
<keyword evidence="1" id="KW-1133">Transmembrane helix</keyword>
<gene>
    <name evidence="3" type="ORF">AB7A72_15485</name>
</gene>
<proteinExistence type="predicted"/>
<name>A0ABV4B4I5_9BURK</name>
<keyword evidence="1" id="KW-0472">Membrane</keyword>
<organism evidence="3 4">
    <name type="scientific">Comamonas sediminis</name>
    <dbReference type="NCBI Taxonomy" id="1783360"/>
    <lineage>
        <taxon>Bacteria</taxon>
        <taxon>Pseudomonadati</taxon>
        <taxon>Pseudomonadota</taxon>
        <taxon>Betaproteobacteria</taxon>
        <taxon>Burkholderiales</taxon>
        <taxon>Comamonadaceae</taxon>
        <taxon>Comamonas</taxon>
    </lineage>
</organism>
<comment type="caution">
    <text evidence="3">The sequence shown here is derived from an EMBL/GenBank/DDBJ whole genome shotgun (WGS) entry which is preliminary data.</text>
</comment>
<evidence type="ECO:0000256" key="2">
    <source>
        <dbReference type="SAM" id="SignalP"/>
    </source>
</evidence>
<evidence type="ECO:0000256" key="1">
    <source>
        <dbReference type="SAM" id="Phobius"/>
    </source>
</evidence>
<feature type="chain" id="PRO_5045611610" evidence="2">
    <location>
        <begin position="27"/>
        <end position="268"/>
    </location>
</feature>
<dbReference type="EMBL" id="JBGBDC010000006">
    <property type="protein sequence ID" value="MEY2252419.1"/>
    <property type="molecule type" value="Genomic_DNA"/>
</dbReference>
<reference evidence="3 4" key="1">
    <citation type="journal article" date="2016" name="Int. J. Syst. Evol. Microbiol.">
        <title>Description of Comamonas sediminis sp. nov., isolated from lagoon sediments.</title>
        <authorList>
            <person name="Subhash Y."/>
            <person name="Bang J.J."/>
            <person name="You T.H."/>
            <person name="Lee S.S."/>
        </authorList>
    </citation>
    <scope>NUCLEOTIDE SEQUENCE [LARGE SCALE GENOMIC DNA]</scope>
    <source>
        <strain evidence="3 4">JCM 31169</strain>
    </source>
</reference>
<dbReference type="RefSeq" id="WP_369460456.1">
    <property type="nucleotide sequence ID" value="NZ_JBGBDC010000006.1"/>
</dbReference>
<dbReference type="InterPro" id="IPR026442">
    <property type="entry name" value="IPTL_CTERM"/>
</dbReference>
<feature type="transmembrane region" description="Helical" evidence="1">
    <location>
        <begin position="237"/>
        <end position="256"/>
    </location>
</feature>
<protein>
    <submittedName>
        <fullName evidence="3">IPTL-CTERM sorting domain-containing protein</fullName>
    </submittedName>
</protein>
<evidence type="ECO:0000313" key="4">
    <source>
        <dbReference type="Proteomes" id="UP001562178"/>
    </source>
</evidence>
<accession>A0ABV4B4I5</accession>
<keyword evidence="4" id="KW-1185">Reference proteome</keyword>
<feature type="signal peptide" evidence="2">
    <location>
        <begin position="1"/>
        <end position="26"/>
    </location>
</feature>
<keyword evidence="2" id="KW-0732">Signal</keyword>
<sequence length="268" mass="27631">MKIFISWITKSLLVLMATLGLQAVQAQGLNFSRGSIDFDNTVAGSISPEETVTVQFFGPIPPLLNVNSITPPANPAFTVVNNSCLEGLYPQFEPCTITFTFTAPTMAGPVSDTFSFESTELGVESIILRGSSDGATPQTIAFTSTPPDPAPVGGSYDIAATGGESGEPVVFSIDASAAEICSVTNSTVSFLSVGTCMVKANQAGNGAYFAAPQEQQSFAVTAAPTANPGTPEPVPALGTWAAMLLSALLAGAMAVLQLRRKGRRPSGS</sequence>
<dbReference type="Proteomes" id="UP001562178">
    <property type="component" value="Unassembled WGS sequence"/>
</dbReference>
<evidence type="ECO:0000313" key="3">
    <source>
        <dbReference type="EMBL" id="MEY2252419.1"/>
    </source>
</evidence>
<dbReference type="NCBIfam" id="TIGR04174">
    <property type="entry name" value="IPTL_CTERM"/>
    <property type="match status" value="1"/>
</dbReference>